<evidence type="ECO:0000256" key="8">
    <source>
        <dbReference type="ARBA" id="ARBA00022946"/>
    </source>
</evidence>
<dbReference type="PROSITE" id="PS51379">
    <property type="entry name" value="4FE4S_FER_2"/>
    <property type="match status" value="2"/>
</dbReference>
<name>A0AAP6JGC8_9GAMM</name>
<evidence type="ECO:0000256" key="7">
    <source>
        <dbReference type="ARBA" id="ARBA00022827"/>
    </source>
</evidence>
<evidence type="ECO:0000256" key="6">
    <source>
        <dbReference type="ARBA" id="ARBA00022723"/>
    </source>
</evidence>
<dbReference type="Pfam" id="PF13450">
    <property type="entry name" value="NAD_binding_8"/>
    <property type="match status" value="1"/>
</dbReference>
<keyword evidence="4 15" id="KW-0813">Transport</keyword>
<evidence type="ECO:0000256" key="2">
    <source>
        <dbReference type="ARBA" id="ARBA00002819"/>
    </source>
</evidence>
<dbReference type="InterPro" id="IPR040156">
    <property type="entry name" value="ETF-QO"/>
</dbReference>
<reference evidence="17 18" key="1">
    <citation type="submission" date="2023-12" db="EMBL/GenBank/DDBJ databases">
        <title>Whole-genome sequencing of halo(alkali)philic microorganisms from hypersaline lakes.</title>
        <authorList>
            <person name="Sorokin D.Y."/>
            <person name="Merkel A.Y."/>
            <person name="Messina E."/>
            <person name="Yakimov M."/>
        </authorList>
    </citation>
    <scope>NUCLEOTIDE SEQUENCE [LARGE SCALE GENOMIC DNA]</scope>
    <source>
        <strain evidence="17 18">AB-CW1</strain>
    </source>
</reference>
<evidence type="ECO:0000259" key="16">
    <source>
        <dbReference type="PROSITE" id="PS51379"/>
    </source>
</evidence>
<evidence type="ECO:0000313" key="17">
    <source>
        <dbReference type="EMBL" id="MEA5445972.1"/>
    </source>
</evidence>
<dbReference type="EC" id="1.5.5.1" evidence="15"/>
<dbReference type="Pfam" id="PF05187">
    <property type="entry name" value="Fer4_ETF_QO"/>
    <property type="match status" value="1"/>
</dbReference>
<dbReference type="GO" id="GO:0016020">
    <property type="term" value="C:membrane"/>
    <property type="evidence" value="ECO:0007669"/>
    <property type="project" value="UniProtKB-SubCell"/>
</dbReference>
<dbReference type="GO" id="GO:0046872">
    <property type="term" value="F:metal ion binding"/>
    <property type="evidence" value="ECO:0007669"/>
    <property type="project" value="UniProtKB-KW"/>
</dbReference>
<dbReference type="GO" id="GO:0004174">
    <property type="term" value="F:electron-transferring-flavoprotein dehydrogenase activity"/>
    <property type="evidence" value="ECO:0007669"/>
    <property type="project" value="UniProtKB-UniRule"/>
</dbReference>
<comment type="catalytic activity">
    <reaction evidence="15">
        <text>a ubiquinone + reduced [electron-transfer flavoprotein] = a ubiquinol + oxidized [electron-transfer flavoprotein] + H(+)</text>
        <dbReference type="Rhea" id="RHEA:24052"/>
        <dbReference type="Rhea" id="RHEA-COMP:9565"/>
        <dbReference type="Rhea" id="RHEA-COMP:9566"/>
        <dbReference type="Rhea" id="RHEA-COMP:10685"/>
        <dbReference type="Rhea" id="RHEA-COMP:10686"/>
        <dbReference type="ChEBI" id="CHEBI:15378"/>
        <dbReference type="ChEBI" id="CHEBI:16389"/>
        <dbReference type="ChEBI" id="CHEBI:17976"/>
        <dbReference type="ChEBI" id="CHEBI:57692"/>
        <dbReference type="ChEBI" id="CHEBI:58307"/>
        <dbReference type="EC" id="1.5.5.1"/>
    </reaction>
</comment>
<evidence type="ECO:0000256" key="10">
    <source>
        <dbReference type="ARBA" id="ARBA00023002"/>
    </source>
</evidence>
<dbReference type="SUPFAM" id="SSF54373">
    <property type="entry name" value="FAD-linked reductases, C-terminal domain"/>
    <property type="match status" value="1"/>
</dbReference>
<comment type="cofactor">
    <cofactor evidence="15">
        <name>[4Fe-4S] cluster</name>
        <dbReference type="ChEBI" id="CHEBI:49883"/>
    </cofactor>
    <text evidence="15">Binds 1 [4Fe-4S] cluster.</text>
</comment>
<keyword evidence="12 15" id="KW-0411">Iron-sulfur</keyword>
<dbReference type="InterPro" id="IPR017896">
    <property type="entry name" value="4Fe4S_Fe-S-bd"/>
</dbReference>
<feature type="domain" description="4Fe-4S ferredoxin-type" evidence="16">
    <location>
        <begin position="493"/>
        <end position="522"/>
    </location>
</feature>
<evidence type="ECO:0000256" key="14">
    <source>
        <dbReference type="ARBA" id="ARBA00023136"/>
    </source>
</evidence>
<dbReference type="SUPFAM" id="SSF51905">
    <property type="entry name" value="FAD/NAD(P)-binding domain"/>
    <property type="match status" value="1"/>
</dbReference>
<dbReference type="InterPro" id="IPR049398">
    <property type="entry name" value="ETF-QO/FixC_UQ-bd"/>
</dbReference>
<evidence type="ECO:0000256" key="15">
    <source>
        <dbReference type="RuleBase" id="RU366068"/>
    </source>
</evidence>
<keyword evidence="14" id="KW-0472">Membrane</keyword>
<dbReference type="SUPFAM" id="SSF54862">
    <property type="entry name" value="4Fe-4S ferredoxins"/>
    <property type="match status" value="1"/>
</dbReference>
<keyword evidence="11 15" id="KW-0408">Iron</keyword>
<dbReference type="PANTHER" id="PTHR10617:SF107">
    <property type="entry name" value="ELECTRON TRANSFER FLAVOPROTEIN-UBIQUINONE OXIDOREDUCTASE, MITOCHONDRIAL"/>
    <property type="match status" value="1"/>
</dbReference>
<evidence type="ECO:0000256" key="1">
    <source>
        <dbReference type="ARBA" id="ARBA00001974"/>
    </source>
</evidence>
<dbReference type="Gene3D" id="3.30.70.20">
    <property type="match status" value="1"/>
</dbReference>
<dbReference type="EMBL" id="JAYGII010000018">
    <property type="protein sequence ID" value="MEA5445972.1"/>
    <property type="molecule type" value="Genomic_DNA"/>
</dbReference>
<dbReference type="InterPro" id="IPR036188">
    <property type="entry name" value="FAD/NAD-bd_sf"/>
</dbReference>
<dbReference type="InterPro" id="IPR007859">
    <property type="entry name" value="ETF-QO/FixX_C"/>
</dbReference>
<keyword evidence="13 15" id="KW-0830">Ubiquinone</keyword>
<keyword evidence="9 15" id="KW-0249">Electron transport</keyword>
<comment type="caution">
    <text evidence="17">The sequence shown here is derived from an EMBL/GenBank/DDBJ whole genome shotgun (WGS) entry which is preliminary data.</text>
</comment>
<proteinExistence type="predicted"/>
<dbReference type="AlphaFoldDB" id="A0AAP6JGC8"/>
<evidence type="ECO:0000256" key="3">
    <source>
        <dbReference type="ARBA" id="ARBA00004370"/>
    </source>
</evidence>
<evidence type="ECO:0000256" key="4">
    <source>
        <dbReference type="ARBA" id="ARBA00022448"/>
    </source>
</evidence>
<gene>
    <name evidence="17" type="ORF">VCB98_09085</name>
</gene>
<dbReference type="Proteomes" id="UP001302316">
    <property type="component" value="Unassembled WGS sequence"/>
</dbReference>
<keyword evidence="10 15" id="KW-0560">Oxidoreductase</keyword>
<feature type="domain" description="4Fe-4S ferredoxin-type" evidence="16">
    <location>
        <begin position="453"/>
        <end position="489"/>
    </location>
</feature>
<keyword evidence="5 15" id="KW-0285">Flavoprotein</keyword>
<dbReference type="Pfam" id="PF21162">
    <property type="entry name" value="ETFQO_UQ-bd"/>
    <property type="match status" value="1"/>
</dbReference>
<evidence type="ECO:0000256" key="9">
    <source>
        <dbReference type="ARBA" id="ARBA00022982"/>
    </source>
</evidence>
<keyword evidence="8" id="KW-0809">Transit peptide</keyword>
<evidence type="ECO:0000256" key="13">
    <source>
        <dbReference type="ARBA" id="ARBA00023075"/>
    </source>
</evidence>
<evidence type="ECO:0000256" key="11">
    <source>
        <dbReference type="ARBA" id="ARBA00023004"/>
    </source>
</evidence>
<comment type="subcellular location">
    <subcellularLocation>
        <location evidence="3">Membrane</location>
    </subcellularLocation>
</comment>
<keyword evidence="7 15" id="KW-0274">FAD</keyword>
<organism evidence="17 18">
    <name type="scientific">Natronospira elongata</name>
    <dbReference type="NCBI Taxonomy" id="3110268"/>
    <lineage>
        <taxon>Bacteria</taxon>
        <taxon>Pseudomonadati</taxon>
        <taxon>Pseudomonadota</taxon>
        <taxon>Gammaproteobacteria</taxon>
        <taxon>Natronospirales</taxon>
        <taxon>Natronospiraceae</taxon>
        <taxon>Natronospira</taxon>
    </lineage>
</organism>
<keyword evidence="18" id="KW-1185">Reference proteome</keyword>
<sequence>MAEERDVMEYDVVVVGGGPSGLAFAIRLRQLNPDSSICLLEKGAEIGTHSLSGAVMEPGPLDTLWPEWRDNPPEVCVPAGKDEFLFLTREKRYRLPTPPQMKNHGNFIISLGALNRRLAEKAESLEIDVFPGFPAAEALFDEDGRVKGVRCGDMGLEADGSPGPNYAPGVDIHTGLTVLAEGCRGNVSKTLIRKFELDKQASPQTYGLGMKELWQLPEGRGEPGKIQHSQGWPLDRKTYGGSFVYHLENDQVYIGFVVGLDYEDPHFSPFEAFQQFKHHPEMKKLLEGGEIISAGARSIVEGGWQSLPSMDMPGALLIGDAAGTLNVPKIKGIHQAIRSGMEAAEHWHEKGETAGFDARFRASAAGRELKKVRNIRPGFNKGLWRGLFTAAVETATLGKLPRTLPNHADHAALKRLDEQEKLERPWVQRELPPRDRLASVFHAATAHDESQPVHLKVRDPDICVTRCAEEFGNPCTKFCPANVYEMVEEDGQKRLQINAANCVHCKACDIKDPYQIIDWVTPEGGSGPNYQNL</sequence>
<dbReference type="GO" id="GO:0051539">
    <property type="term" value="F:4 iron, 4 sulfur cluster binding"/>
    <property type="evidence" value="ECO:0007669"/>
    <property type="project" value="UniProtKB-UniRule"/>
</dbReference>
<evidence type="ECO:0000313" key="18">
    <source>
        <dbReference type="Proteomes" id="UP001302316"/>
    </source>
</evidence>
<dbReference type="Gene3D" id="3.30.9.90">
    <property type="match status" value="1"/>
</dbReference>
<evidence type="ECO:0000256" key="12">
    <source>
        <dbReference type="ARBA" id="ARBA00023014"/>
    </source>
</evidence>
<comment type="function">
    <text evidence="2 15">Accepts electrons from ETF and reduces ubiquinone.</text>
</comment>
<dbReference type="Gene3D" id="3.50.50.60">
    <property type="entry name" value="FAD/NAD(P)-binding domain"/>
    <property type="match status" value="1"/>
</dbReference>
<dbReference type="FunFam" id="3.30.70.20:FF:000015">
    <property type="entry name" value="Electron transfer flavoprotein-ubiquinone oxidoreductase"/>
    <property type="match status" value="1"/>
</dbReference>
<accession>A0AAP6JGC8</accession>
<evidence type="ECO:0000256" key="5">
    <source>
        <dbReference type="ARBA" id="ARBA00022630"/>
    </source>
</evidence>
<dbReference type="PANTHER" id="PTHR10617">
    <property type="entry name" value="ELECTRON TRANSFER FLAVOPROTEIN-UBIQUINONE OXIDOREDUCTASE"/>
    <property type="match status" value="1"/>
</dbReference>
<dbReference type="RefSeq" id="WP_346051921.1">
    <property type="nucleotide sequence ID" value="NZ_JAYGII010000018.1"/>
</dbReference>
<protein>
    <recommendedName>
        <fullName evidence="15">Electron transfer flavoprotein-ubiquinone oxidoreductase</fullName>
        <shortName evidence="15">ETF-QO</shortName>
        <ecNumber evidence="15">1.5.5.1</ecNumber>
    </recommendedName>
</protein>
<keyword evidence="6 15" id="KW-0479">Metal-binding</keyword>
<comment type="cofactor">
    <cofactor evidence="1 15">
        <name>FAD</name>
        <dbReference type="ChEBI" id="CHEBI:57692"/>
    </cofactor>
</comment>